<evidence type="ECO:0008006" key="4">
    <source>
        <dbReference type="Google" id="ProtNLM"/>
    </source>
</evidence>
<dbReference type="Proteomes" id="UP000237105">
    <property type="component" value="Unassembled WGS sequence"/>
</dbReference>
<proteinExistence type="predicted"/>
<keyword evidence="1" id="KW-0812">Transmembrane</keyword>
<feature type="transmembrane region" description="Helical" evidence="1">
    <location>
        <begin position="81"/>
        <end position="102"/>
    </location>
</feature>
<dbReference type="AlphaFoldDB" id="A0A2P5BH63"/>
<dbReference type="OrthoDB" id="10362418at2759"/>
<accession>A0A2P5BH63</accession>
<keyword evidence="3" id="KW-1185">Reference proteome</keyword>
<gene>
    <name evidence="2" type="ORF">PanWU01x14_239960</name>
</gene>
<evidence type="ECO:0000313" key="3">
    <source>
        <dbReference type="Proteomes" id="UP000237105"/>
    </source>
</evidence>
<keyword evidence="1" id="KW-0472">Membrane</keyword>
<name>A0A2P5BH63_PARAD</name>
<evidence type="ECO:0000313" key="2">
    <source>
        <dbReference type="EMBL" id="PON48106.1"/>
    </source>
</evidence>
<protein>
    <recommendedName>
        <fullName evidence="4">Transmembrane protein</fullName>
    </recommendedName>
</protein>
<sequence>MYGSTLHSAAHRSRCRMLWGISSPHKVNLSVFNNCLILFLNFLLGFNISFVNLSNVIFLCFNTTFDLIFLGSILYPISSRILLFSSLWSIFFMSSFHPFLVLL</sequence>
<keyword evidence="1" id="KW-1133">Transmembrane helix</keyword>
<organism evidence="2 3">
    <name type="scientific">Parasponia andersonii</name>
    <name type="common">Sponia andersonii</name>
    <dbReference type="NCBI Taxonomy" id="3476"/>
    <lineage>
        <taxon>Eukaryota</taxon>
        <taxon>Viridiplantae</taxon>
        <taxon>Streptophyta</taxon>
        <taxon>Embryophyta</taxon>
        <taxon>Tracheophyta</taxon>
        <taxon>Spermatophyta</taxon>
        <taxon>Magnoliopsida</taxon>
        <taxon>eudicotyledons</taxon>
        <taxon>Gunneridae</taxon>
        <taxon>Pentapetalae</taxon>
        <taxon>rosids</taxon>
        <taxon>fabids</taxon>
        <taxon>Rosales</taxon>
        <taxon>Cannabaceae</taxon>
        <taxon>Parasponia</taxon>
    </lineage>
</organism>
<comment type="caution">
    <text evidence="2">The sequence shown here is derived from an EMBL/GenBank/DDBJ whole genome shotgun (WGS) entry which is preliminary data.</text>
</comment>
<reference evidence="3" key="1">
    <citation type="submission" date="2016-06" db="EMBL/GenBank/DDBJ databases">
        <title>Parallel loss of symbiosis genes in relatives of nitrogen-fixing non-legume Parasponia.</title>
        <authorList>
            <person name="Van Velzen R."/>
            <person name="Holmer R."/>
            <person name="Bu F."/>
            <person name="Rutten L."/>
            <person name="Van Zeijl A."/>
            <person name="Liu W."/>
            <person name="Santuari L."/>
            <person name="Cao Q."/>
            <person name="Sharma T."/>
            <person name="Shen D."/>
            <person name="Roswanjaya Y."/>
            <person name="Wardhani T."/>
            <person name="Kalhor M.S."/>
            <person name="Jansen J."/>
            <person name="Van den Hoogen J."/>
            <person name="Gungor B."/>
            <person name="Hartog M."/>
            <person name="Hontelez J."/>
            <person name="Verver J."/>
            <person name="Yang W.-C."/>
            <person name="Schijlen E."/>
            <person name="Repin R."/>
            <person name="Schilthuizen M."/>
            <person name="Schranz E."/>
            <person name="Heidstra R."/>
            <person name="Miyata K."/>
            <person name="Fedorova E."/>
            <person name="Kohlen W."/>
            <person name="Bisseling T."/>
            <person name="Smit S."/>
            <person name="Geurts R."/>
        </authorList>
    </citation>
    <scope>NUCLEOTIDE SEQUENCE [LARGE SCALE GENOMIC DNA]</scope>
    <source>
        <strain evidence="3">cv. WU1-14</strain>
    </source>
</reference>
<evidence type="ECO:0000256" key="1">
    <source>
        <dbReference type="SAM" id="Phobius"/>
    </source>
</evidence>
<dbReference type="EMBL" id="JXTB01000282">
    <property type="protein sequence ID" value="PON48106.1"/>
    <property type="molecule type" value="Genomic_DNA"/>
</dbReference>